<evidence type="ECO:0000313" key="3">
    <source>
        <dbReference type="Proteomes" id="UP000559256"/>
    </source>
</evidence>
<organism evidence="2 3">
    <name type="scientific">Tetrapyrgos nigripes</name>
    <dbReference type="NCBI Taxonomy" id="182062"/>
    <lineage>
        <taxon>Eukaryota</taxon>
        <taxon>Fungi</taxon>
        <taxon>Dikarya</taxon>
        <taxon>Basidiomycota</taxon>
        <taxon>Agaricomycotina</taxon>
        <taxon>Agaricomycetes</taxon>
        <taxon>Agaricomycetidae</taxon>
        <taxon>Agaricales</taxon>
        <taxon>Marasmiineae</taxon>
        <taxon>Marasmiaceae</taxon>
        <taxon>Tetrapyrgos</taxon>
    </lineage>
</organism>
<dbReference type="GO" id="GO:0071011">
    <property type="term" value="C:precatalytic spliceosome"/>
    <property type="evidence" value="ECO:0007669"/>
    <property type="project" value="TreeGrafter"/>
</dbReference>
<evidence type="ECO:0000256" key="1">
    <source>
        <dbReference type="SAM" id="SignalP"/>
    </source>
</evidence>
<accession>A0A8H5H0G9</accession>
<dbReference type="PANTHER" id="PTHR20978">
    <property type="entry name" value="SPLICING FACTOR 3B SUBUNIT 5"/>
    <property type="match status" value="1"/>
</dbReference>
<evidence type="ECO:0008006" key="4">
    <source>
        <dbReference type="Google" id="ProtNLM"/>
    </source>
</evidence>
<dbReference type="OrthoDB" id="274726at2759"/>
<dbReference type="GO" id="GO:0005686">
    <property type="term" value="C:U2 snRNP"/>
    <property type="evidence" value="ECO:0007669"/>
    <property type="project" value="TreeGrafter"/>
</dbReference>
<dbReference type="PANTHER" id="PTHR20978:SF0">
    <property type="entry name" value="SPLICING FACTOR 3B SUBUNIT 5"/>
    <property type="match status" value="1"/>
</dbReference>
<reference evidence="2 3" key="1">
    <citation type="journal article" date="2020" name="ISME J.">
        <title>Uncovering the hidden diversity of litter-decomposition mechanisms in mushroom-forming fungi.</title>
        <authorList>
            <person name="Floudas D."/>
            <person name="Bentzer J."/>
            <person name="Ahren D."/>
            <person name="Johansson T."/>
            <person name="Persson P."/>
            <person name="Tunlid A."/>
        </authorList>
    </citation>
    <scope>NUCLEOTIDE SEQUENCE [LARGE SCALE GENOMIC DNA]</scope>
    <source>
        <strain evidence="2 3">CBS 291.85</strain>
    </source>
</reference>
<dbReference type="InterPro" id="IPR009846">
    <property type="entry name" value="SF3b5/RDS3-10"/>
</dbReference>
<protein>
    <recommendedName>
        <fullName evidence="4">Splicing factor 3B subunit 5</fullName>
    </recommendedName>
</protein>
<dbReference type="AlphaFoldDB" id="A0A8H5H0G9"/>
<keyword evidence="1" id="KW-0732">Signal</keyword>
<sequence length="134" mass="15302">MTMTWAITCSWFFIFLLPSSDTSAAAWRWFPNMTIPKSKRFFVNSSFKSSELRYTANTQLEHLHARYTGTGHADLTKYEWLTHQHRDTLSSIVGHPTLTSFLAIADGESAGRVKFEMAEKMLQPCGPPPRKDDD</sequence>
<name>A0A8H5H0G9_9AGAR</name>
<keyword evidence="3" id="KW-1185">Reference proteome</keyword>
<feature type="signal peptide" evidence="1">
    <location>
        <begin position="1"/>
        <end position="24"/>
    </location>
</feature>
<dbReference type="EMBL" id="JAACJM010000001">
    <property type="protein sequence ID" value="KAF5374731.1"/>
    <property type="molecule type" value="Genomic_DNA"/>
</dbReference>
<comment type="caution">
    <text evidence="2">The sequence shown here is derived from an EMBL/GenBank/DDBJ whole genome shotgun (WGS) entry which is preliminary data.</text>
</comment>
<proteinExistence type="predicted"/>
<evidence type="ECO:0000313" key="2">
    <source>
        <dbReference type="EMBL" id="KAF5374731.1"/>
    </source>
</evidence>
<gene>
    <name evidence="2" type="ORF">D9758_000542</name>
</gene>
<dbReference type="Proteomes" id="UP000559256">
    <property type="component" value="Unassembled WGS sequence"/>
</dbReference>
<dbReference type="Pfam" id="PF07189">
    <property type="entry name" value="SF3b10"/>
    <property type="match status" value="1"/>
</dbReference>
<feature type="chain" id="PRO_5034725811" description="Splicing factor 3B subunit 5" evidence="1">
    <location>
        <begin position="25"/>
        <end position="134"/>
    </location>
</feature>
<dbReference type="GO" id="GO:0000398">
    <property type="term" value="P:mRNA splicing, via spliceosome"/>
    <property type="evidence" value="ECO:0007669"/>
    <property type="project" value="TreeGrafter"/>
</dbReference>